<evidence type="ECO:0000313" key="3">
    <source>
        <dbReference type="Proteomes" id="UP000823912"/>
    </source>
</evidence>
<evidence type="ECO:0000313" key="2">
    <source>
        <dbReference type="EMBL" id="HIR71194.1"/>
    </source>
</evidence>
<keyword evidence="1" id="KW-0812">Transmembrane</keyword>
<organism evidence="2 3">
    <name type="scientific">Candidatus Pullilachnospira gallistercoris</name>
    <dbReference type="NCBI Taxonomy" id="2840911"/>
    <lineage>
        <taxon>Bacteria</taxon>
        <taxon>Bacillati</taxon>
        <taxon>Bacillota</taxon>
        <taxon>Clostridia</taxon>
        <taxon>Lachnospirales</taxon>
        <taxon>Lachnospiraceae</taxon>
        <taxon>Lachnospiraceae incertae sedis</taxon>
        <taxon>Candidatus Pullilachnospira</taxon>
    </lineage>
</organism>
<feature type="transmembrane region" description="Helical" evidence="1">
    <location>
        <begin position="7"/>
        <end position="29"/>
    </location>
</feature>
<comment type="caution">
    <text evidence="2">The sequence shown here is derived from an EMBL/GenBank/DDBJ whole genome shotgun (WGS) entry which is preliminary data.</text>
</comment>
<protein>
    <submittedName>
        <fullName evidence="2">Uncharacterized protein</fullName>
    </submittedName>
</protein>
<proteinExistence type="predicted"/>
<keyword evidence="1" id="KW-1133">Transmembrane helix</keyword>
<dbReference type="AlphaFoldDB" id="A0A9D1JBM8"/>
<reference evidence="2" key="2">
    <citation type="journal article" date="2021" name="PeerJ">
        <title>Extensive microbial diversity within the chicken gut microbiome revealed by metagenomics and culture.</title>
        <authorList>
            <person name="Gilroy R."/>
            <person name="Ravi A."/>
            <person name="Getino M."/>
            <person name="Pursley I."/>
            <person name="Horton D.L."/>
            <person name="Alikhan N.F."/>
            <person name="Baker D."/>
            <person name="Gharbi K."/>
            <person name="Hall N."/>
            <person name="Watson M."/>
            <person name="Adriaenssens E.M."/>
            <person name="Foster-Nyarko E."/>
            <person name="Jarju S."/>
            <person name="Secka A."/>
            <person name="Antonio M."/>
            <person name="Oren A."/>
            <person name="Chaudhuri R.R."/>
            <person name="La Ragione R."/>
            <person name="Hildebrand F."/>
            <person name="Pallen M.J."/>
        </authorList>
    </citation>
    <scope>NUCLEOTIDE SEQUENCE</scope>
    <source>
        <strain evidence="2">ChiSjej5B23-6657</strain>
    </source>
</reference>
<name>A0A9D1JBM8_9FIRM</name>
<keyword evidence="1" id="KW-0472">Membrane</keyword>
<dbReference type="Proteomes" id="UP000823912">
    <property type="component" value="Unassembled WGS sequence"/>
</dbReference>
<dbReference type="EMBL" id="DVHM01000128">
    <property type="protein sequence ID" value="HIR71194.1"/>
    <property type="molecule type" value="Genomic_DNA"/>
</dbReference>
<accession>A0A9D1JBM8</accession>
<reference evidence="2" key="1">
    <citation type="submission" date="2020-10" db="EMBL/GenBank/DDBJ databases">
        <authorList>
            <person name="Gilroy R."/>
        </authorList>
    </citation>
    <scope>NUCLEOTIDE SEQUENCE</scope>
    <source>
        <strain evidence="2">ChiSjej5B23-6657</strain>
    </source>
</reference>
<feature type="transmembrane region" description="Helical" evidence="1">
    <location>
        <begin position="35"/>
        <end position="55"/>
    </location>
</feature>
<evidence type="ECO:0000256" key="1">
    <source>
        <dbReference type="SAM" id="Phobius"/>
    </source>
</evidence>
<sequence>MEKGKRILAIIGIILLVALYGLTLFAAFFDNTDTMRYLTASIAATVVLPVLLWVYQMIYRLLRDRRDGFGQEEMSDEKKDRPSRS</sequence>
<gene>
    <name evidence="2" type="ORF">IAA55_07920</name>
</gene>